<reference evidence="1 2" key="1">
    <citation type="journal article" date="2022" name="Plant J.">
        <title>Chromosome-level genome of Camellia lanceoleosa provides a valuable resource for understanding genome evolution and self-incompatibility.</title>
        <authorList>
            <person name="Gong W."/>
            <person name="Xiao S."/>
            <person name="Wang L."/>
            <person name="Liao Z."/>
            <person name="Chang Y."/>
            <person name="Mo W."/>
            <person name="Hu G."/>
            <person name="Li W."/>
            <person name="Zhao G."/>
            <person name="Zhu H."/>
            <person name="Hu X."/>
            <person name="Ji K."/>
            <person name="Xiang X."/>
            <person name="Song Q."/>
            <person name="Yuan D."/>
            <person name="Jin S."/>
            <person name="Zhang L."/>
        </authorList>
    </citation>
    <scope>NUCLEOTIDE SEQUENCE [LARGE SCALE GENOMIC DNA]</scope>
    <source>
        <strain evidence="1">SQ_2022a</strain>
    </source>
</reference>
<accession>A0ACC0G5S6</accession>
<dbReference type="EMBL" id="CM045767">
    <property type="protein sequence ID" value="KAI7996448.1"/>
    <property type="molecule type" value="Genomic_DNA"/>
</dbReference>
<organism evidence="1 2">
    <name type="scientific">Camellia lanceoleosa</name>
    <dbReference type="NCBI Taxonomy" id="1840588"/>
    <lineage>
        <taxon>Eukaryota</taxon>
        <taxon>Viridiplantae</taxon>
        <taxon>Streptophyta</taxon>
        <taxon>Embryophyta</taxon>
        <taxon>Tracheophyta</taxon>
        <taxon>Spermatophyta</taxon>
        <taxon>Magnoliopsida</taxon>
        <taxon>eudicotyledons</taxon>
        <taxon>Gunneridae</taxon>
        <taxon>Pentapetalae</taxon>
        <taxon>asterids</taxon>
        <taxon>Ericales</taxon>
        <taxon>Theaceae</taxon>
        <taxon>Camellia</taxon>
    </lineage>
</organism>
<proteinExistence type="predicted"/>
<keyword evidence="2" id="KW-1185">Reference proteome</keyword>
<evidence type="ECO:0000313" key="1">
    <source>
        <dbReference type="EMBL" id="KAI7996448.1"/>
    </source>
</evidence>
<protein>
    <submittedName>
        <fullName evidence="1">Coiled-coil domain-containing protein SCD2</fullName>
    </submittedName>
</protein>
<gene>
    <name evidence="1" type="ORF">LOK49_LG10G01947</name>
</gene>
<evidence type="ECO:0000313" key="2">
    <source>
        <dbReference type="Proteomes" id="UP001060215"/>
    </source>
</evidence>
<comment type="caution">
    <text evidence="1">The sequence shown here is derived from an EMBL/GenBank/DDBJ whole genome shotgun (WGS) entry which is preliminary data.</text>
</comment>
<sequence>MQKEEDSPRLLEQWNRDTRNSVEETPSVHSTSTGRPSLSIRTTPALPPSRTSLKALIPVPPTDPPTNRQTEKRFSSDMGQLNLKDTGDQREAYALHDEVKPKPNSAGV</sequence>
<name>A0ACC0G5S6_9ERIC</name>
<dbReference type="Proteomes" id="UP001060215">
    <property type="component" value="Chromosome 10"/>
</dbReference>